<accession>A0A538SIG2</accession>
<name>A0A538SIG2_UNCEI</name>
<feature type="transmembrane region" description="Helical" evidence="6">
    <location>
        <begin position="265"/>
        <end position="285"/>
    </location>
</feature>
<comment type="caution">
    <text evidence="7">The sequence shown here is derived from an EMBL/GenBank/DDBJ whole genome shotgun (WGS) entry which is preliminary data.</text>
</comment>
<dbReference type="InterPro" id="IPR022791">
    <property type="entry name" value="L-PG_synthase/AglD"/>
</dbReference>
<keyword evidence="5 6" id="KW-0472">Membrane</keyword>
<organism evidence="7 8">
    <name type="scientific">Eiseniibacteriota bacterium</name>
    <dbReference type="NCBI Taxonomy" id="2212470"/>
    <lineage>
        <taxon>Bacteria</taxon>
        <taxon>Candidatus Eiseniibacteriota</taxon>
    </lineage>
</organism>
<protein>
    <submittedName>
        <fullName evidence="7">Flippase-like domain-containing protein</fullName>
    </submittedName>
</protein>
<feature type="transmembrane region" description="Helical" evidence="6">
    <location>
        <begin position="187"/>
        <end position="209"/>
    </location>
</feature>
<sequence>MAAALLQLAYYAVYAELFRGSLSAVGVGIPRRASFTALMGSLFVNVVLPSGGAAGMALFVEEARKRGQSAPRAAAGILLAMTMDFVALAFLLVGSLAYLSRRGGLRSSEVIGTGALVGLTGAMSALLLLGLWRPAWVRAVLGWVQSAAARVASWLKRPPPLGADWAERTTGEFVAVSEAVHARPSRLAALLGVALAMHALDVASLGTLFVAFRQAIRPGGLVAGYALGILAWILSPVPQGIGVVEGVMALVFASLGVPAGSATVIALAFRGLTFWLPMAAGFLLLRQLRSLGAETGAEAMVEAPREGERGGR</sequence>
<evidence type="ECO:0000256" key="2">
    <source>
        <dbReference type="ARBA" id="ARBA00022475"/>
    </source>
</evidence>
<feature type="transmembrane region" description="Helical" evidence="6">
    <location>
        <begin position="110"/>
        <end position="132"/>
    </location>
</feature>
<feature type="transmembrane region" description="Helical" evidence="6">
    <location>
        <begin position="73"/>
        <end position="98"/>
    </location>
</feature>
<dbReference type="PANTHER" id="PTHR39087">
    <property type="entry name" value="UPF0104 MEMBRANE PROTEIN MJ1595"/>
    <property type="match status" value="1"/>
</dbReference>
<dbReference type="Pfam" id="PF03706">
    <property type="entry name" value="LPG_synthase_TM"/>
    <property type="match status" value="1"/>
</dbReference>
<evidence type="ECO:0000256" key="6">
    <source>
        <dbReference type="SAM" id="Phobius"/>
    </source>
</evidence>
<evidence type="ECO:0000256" key="4">
    <source>
        <dbReference type="ARBA" id="ARBA00022989"/>
    </source>
</evidence>
<proteinExistence type="predicted"/>
<gene>
    <name evidence="7" type="ORF">E6K73_06485</name>
</gene>
<evidence type="ECO:0000256" key="3">
    <source>
        <dbReference type="ARBA" id="ARBA00022692"/>
    </source>
</evidence>
<keyword evidence="2" id="KW-1003">Cell membrane</keyword>
<dbReference type="EMBL" id="VBOT01000079">
    <property type="protein sequence ID" value="TMQ51164.1"/>
    <property type="molecule type" value="Genomic_DNA"/>
</dbReference>
<evidence type="ECO:0000256" key="1">
    <source>
        <dbReference type="ARBA" id="ARBA00004651"/>
    </source>
</evidence>
<evidence type="ECO:0000313" key="7">
    <source>
        <dbReference type="EMBL" id="TMQ51164.1"/>
    </source>
</evidence>
<comment type="subcellular location">
    <subcellularLocation>
        <location evidence="1">Cell membrane</location>
        <topology evidence="1">Multi-pass membrane protein</topology>
    </subcellularLocation>
</comment>
<dbReference type="PANTHER" id="PTHR39087:SF2">
    <property type="entry name" value="UPF0104 MEMBRANE PROTEIN MJ1595"/>
    <property type="match status" value="1"/>
</dbReference>
<dbReference type="NCBIfam" id="TIGR00374">
    <property type="entry name" value="flippase-like domain"/>
    <property type="match status" value="1"/>
</dbReference>
<evidence type="ECO:0000256" key="5">
    <source>
        <dbReference type="ARBA" id="ARBA00023136"/>
    </source>
</evidence>
<dbReference type="AlphaFoldDB" id="A0A538SIG2"/>
<keyword evidence="3 6" id="KW-0812">Transmembrane</keyword>
<dbReference type="Proteomes" id="UP000320184">
    <property type="component" value="Unassembled WGS sequence"/>
</dbReference>
<reference evidence="7 8" key="1">
    <citation type="journal article" date="2019" name="Nat. Microbiol.">
        <title>Mediterranean grassland soil C-N compound turnover is dependent on rainfall and depth, and is mediated by genomically divergent microorganisms.</title>
        <authorList>
            <person name="Diamond S."/>
            <person name="Andeer P.F."/>
            <person name="Li Z."/>
            <person name="Crits-Christoph A."/>
            <person name="Burstein D."/>
            <person name="Anantharaman K."/>
            <person name="Lane K.R."/>
            <person name="Thomas B.C."/>
            <person name="Pan C."/>
            <person name="Northen T.R."/>
            <person name="Banfield J.F."/>
        </authorList>
    </citation>
    <scope>NUCLEOTIDE SEQUENCE [LARGE SCALE GENOMIC DNA]</scope>
    <source>
        <strain evidence="7">WS_3</strain>
    </source>
</reference>
<evidence type="ECO:0000313" key="8">
    <source>
        <dbReference type="Proteomes" id="UP000320184"/>
    </source>
</evidence>
<feature type="transmembrane region" description="Helical" evidence="6">
    <location>
        <begin position="39"/>
        <end position="61"/>
    </location>
</feature>
<keyword evidence="4 6" id="KW-1133">Transmembrane helix</keyword>
<feature type="transmembrane region" description="Helical" evidence="6">
    <location>
        <begin position="215"/>
        <end position="234"/>
    </location>
</feature>
<dbReference type="GO" id="GO:0005886">
    <property type="term" value="C:plasma membrane"/>
    <property type="evidence" value="ECO:0007669"/>
    <property type="project" value="UniProtKB-SubCell"/>
</dbReference>